<dbReference type="GO" id="GO:0046872">
    <property type="term" value="F:metal ion binding"/>
    <property type="evidence" value="ECO:0007669"/>
    <property type="project" value="UniProtKB-KW"/>
</dbReference>
<name>Q1D984_MYXXD</name>
<gene>
    <name evidence="6 10" type="primary">acsA</name>
    <name evidence="10" type="ordered locus">MXAN_2570</name>
</gene>
<feature type="binding site" evidence="6">
    <location>
        <position position="324"/>
    </location>
    <ligand>
        <name>CoA</name>
        <dbReference type="ChEBI" id="CHEBI:57287"/>
    </ligand>
</feature>
<dbReference type="InterPro" id="IPR000873">
    <property type="entry name" value="AMP-dep_synth/lig_dom"/>
</dbReference>
<dbReference type="GO" id="GO:0005524">
    <property type="term" value="F:ATP binding"/>
    <property type="evidence" value="ECO:0007669"/>
    <property type="project" value="UniProtKB-KW"/>
</dbReference>
<dbReference type="KEGG" id="mxa:MXAN_2570"/>
<dbReference type="Gene3D" id="3.30.300.30">
    <property type="match status" value="1"/>
</dbReference>
<feature type="binding site" evidence="6">
    <location>
        <position position="550"/>
    </location>
    <ligand>
        <name>Mg(2+)</name>
        <dbReference type="ChEBI" id="CHEBI:18420"/>
    </ligand>
</feature>
<dbReference type="OrthoDB" id="9801302at2"/>
<dbReference type="InterPro" id="IPR025110">
    <property type="entry name" value="AMP-bd_C"/>
</dbReference>
<dbReference type="GO" id="GO:0005829">
    <property type="term" value="C:cytosol"/>
    <property type="evidence" value="ECO:0007669"/>
    <property type="project" value="TreeGrafter"/>
</dbReference>
<sequence>MSTLEERMAASKHEIHSVLTEARVFPPPEAFARRAHIRSMEQYQQLWDEAAKDPDKYWGDRAREELYWKAPFQTVLDWKPPHARWFVEGKTNLAYNCLDRHLATRKDKPAILFEGEPGDRRSLTYGELSTEVNKLANALKSLGVRKGDRVGIYLPMVPEAAVAMLACARIGAVHSVVFGGFSAEALHERMNDAGAKVLLTADGGWRKGAVVPLLKNVEAALPHMPTMEKVVVLRRTGSTLALSGPKLVAWDTLVSGQSAECEPEWVESEHPLFILYTSGSTGKPKGVLHTTGGYAVNTSLTTRWVFDLREDDVYWCTADVGWVTGHSYVVYGPLMNGVTTILYEGAPTQPGPDRFWDIIERYKATILYTAPTAIRAFMRLGEEPVRKHDLSSLRLLGSVGEPINPEAWMWYRDVIGGGRCPVVDTWWQTETGCIMVSPLPGATPTKPGSATLPLPGIHAEILDREGNTVPRGQGGLLFVTRPWPSMLRTVYGDPDRYVRTYFNELPGMYFTGDGARTDAEGYIWLMGRVDDVVNVAGHRLGTAEVESALVAHETVAEAAVVGRPDDLKGTALVAFVTLKQGHTPSDALKKTLAAHVGREIGAIARPDEIRFAEALPKTRSGKIMRRLLRDVAAGNQASGDTTTLEDLNVLAALRQNDD</sequence>
<comment type="cofactor">
    <cofactor evidence="6">
        <name>Mg(2+)</name>
        <dbReference type="ChEBI" id="CHEBI:18420"/>
    </cofactor>
</comment>
<dbReference type="HAMAP" id="MF_01123">
    <property type="entry name" value="Ac_CoA_synth"/>
    <property type="match status" value="1"/>
</dbReference>
<comment type="function">
    <text evidence="6">Catalyzes the conversion of acetate into acetyl-CoA (AcCoA), an essential intermediate at the junction of anabolic and catabolic pathways. AcsA undergoes a two-step reaction. In the first half reaction, AcsA combines acetate with ATP to form acetyl-adenylate (AcAMP) intermediate. In the second half reaction, it can then transfer the acetyl group from AcAMP to the sulfhydryl group of CoA, forming the product AcCoA.</text>
</comment>
<dbReference type="GO" id="GO:0019427">
    <property type="term" value="P:acetyl-CoA biosynthetic process from acetate"/>
    <property type="evidence" value="ECO:0007669"/>
    <property type="project" value="UniProtKB-UniRule"/>
</dbReference>
<dbReference type="HOGENOM" id="CLU_000022_3_6_7"/>
<evidence type="ECO:0000256" key="2">
    <source>
        <dbReference type="ARBA" id="ARBA00022598"/>
    </source>
</evidence>
<evidence type="ECO:0000256" key="4">
    <source>
        <dbReference type="ARBA" id="ARBA00022840"/>
    </source>
</evidence>
<dbReference type="EC" id="6.2.1.1" evidence="6"/>
<feature type="binding site" evidence="6">
    <location>
        <begin position="400"/>
        <end position="402"/>
    </location>
    <ligand>
        <name>ATP</name>
        <dbReference type="ChEBI" id="CHEBI:30616"/>
    </ligand>
</feature>
<dbReference type="NCBIfam" id="NF001208">
    <property type="entry name" value="PRK00174.1"/>
    <property type="match status" value="1"/>
</dbReference>
<comment type="catalytic activity">
    <reaction evidence="6">
        <text>acetate + ATP + CoA = acetyl-CoA + AMP + diphosphate</text>
        <dbReference type="Rhea" id="RHEA:23176"/>
        <dbReference type="ChEBI" id="CHEBI:30089"/>
        <dbReference type="ChEBI" id="CHEBI:30616"/>
        <dbReference type="ChEBI" id="CHEBI:33019"/>
        <dbReference type="ChEBI" id="CHEBI:57287"/>
        <dbReference type="ChEBI" id="CHEBI:57288"/>
        <dbReference type="ChEBI" id="CHEBI:456215"/>
        <dbReference type="EC" id="6.2.1.1"/>
    </reaction>
</comment>
<dbReference type="EnsemblBacteria" id="ABF88057">
    <property type="protein sequence ID" value="ABF88057"/>
    <property type="gene ID" value="MXAN_2570"/>
</dbReference>
<dbReference type="InterPro" id="IPR020845">
    <property type="entry name" value="AMP-binding_CS"/>
</dbReference>
<dbReference type="FunFam" id="3.40.50.12780:FF:000001">
    <property type="entry name" value="Acetyl-coenzyme A synthetase"/>
    <property type="match status" value="1"/>
</dbReference>
<evidence type="ECO:0000256" key="1">
    <source>
        <dbReference type="ARBA" id="ARBA00006432"/>
    </source>
</evidence>
<comment type="caution">
    <text evidence="6">Lacks conserved residue(s) required for the propagation of feature annotation.</text>
</comment>
<dbReference type="PROSITE" id="PS00455">
    <property type="entry name" value="AMP_BINDING"/>
    <property type="match status" value="1"/>
</dbReference>
<keyword evidence="5 6" id="KW-0007">Acetylation</keyword>
<keyword evidence="4 6" id="KW-0067">ATP-binding</keyword>
<dbReference type="Pfam" id="PF13193">
    <property type="entry name" value="AMP-binding_C"/>
    <property type="match status" value="1"/>
</dbReference>
<accession>Q1D984</accession>
<dbReference type="Pfam" id="PF00501">
    <property type="entry name" value="AMP-binding"/>
    <property type="match status" value="1"/>
</dbReference>
<dbReference type="NCBIfam" id="TIGR02188">
    <property type="entry name" value="Ac_CoA_lig_AcsA"/>
    <property type="match status" value="1"/>
</dbReference>
<evidence type="ECO:0000313" key="11">
    <source>
        <dbReference type="Proteomes" id="UP000002402"/>
    </source>
</evidence>
<feature type="binding site" evidence="6">
    <location>
        <begin position="424"/>
        <end position="429"/>
    </location>
    <ligand>
        <name>ATP</name>
        <dbReference type="ChEBI" id="CHEBI:30616"/>
    </ligand>
</feature>
<evidence type="ECO:0000256" key="6">
    <source>
        <dbReference type="HAMAP-Rule" id="MF_01123"/>
    </source>
</evidence>
<evidence type="ECO:0000259" key="7">
    <source>
        <dbReference type="Pfam" id="PF00501"/>
    </source>
</evidence>
<keyword evidence="6" id="KW-0479">Metal-binding</keyword>
<dbReference type="InterPro" id="IPR042099">
    <property type="entry name" value="ANL_N_sf"/>
</dbReference>
<keyword evidence="6" id="KW-0460">Magnesium</keyword>
<proteinExistence type="inferred from homology"/>
<dbReference type="GO" id="GO:0003987">
    <property type="term" value="F:acetate-CoA ligase activity"/>
    <property type="evidence" value="ECO:0007669"/>
    <property type="project" value="UniProtKB-UniRule"/>
</dbReference>
<keyword evidence="3 6" id="KW-0547">Nucleotide-binding</keyword>
<comment type="PTM">
    <text evidence="6">Acetylated. Deacetylation by the SIR2-homolog deacetylase activates the enzyme.</text>
</comment>
<dbReference type="InterPro" id="IPR011904">
    <property type="entry name" value="Ac_CoA_lig"/>
</dbReference>
<evidence type="ECO:0000256" key="3">
    <source>
        <dbReference type="ARBA" id="ARBA00022741"/>
    </source>
</evidence>
<feature type="binding site" evidence="6">
    <location>
        <position position="555"/>
    </location>
    <ligand>
        <name>Mg(2+)</name>
        <dbReference type="ChEBI" id="CHEBI:18420"/>
    </ligand>
</feature>
<reference evidence="10 11" key="1">
    <citation type="journal article" date="2006" name="Proc. Natl. Acad. Sci. U.S.A.">
        <title>Evolution of sensory complexity recorded in a myxobacterial genome.</title>
        <authorList>
            <person name="Goldman B.S."/>
            <person name="Nierman W.C."/>
            <person name="Kaiser D."/>
            <person name="Slater S.C."/>
            <person name="Durkin A.S."/>
            <person name="Eisen J.A."/>
            <person name="Ronning C.M."/>
            <person name="Barbazuk W.B."/>
            <person name="Blanchard M."/>
            <person name="Field C."/>
            <person name="Halling C."/>
            <person name="Hinkle G."/>
            <person name="Iartchuk O."/>
            <person name="Kim H.S."/>
            <person name="Mackenzie C."/>
            <person name="Madupu R."/>
            <person name="Miller N."/>
            <person name="Shvartsbeyn A."/>
            <person name="Sullivan S.A."/>
            <person name="Vaudin M."/>
            <person name="Wiegand R."/>
            <person name="Kaplan H.B."/>
        </authorList>
    </citation>
    <scope>NUCLEOTIDE SEQUENCE [LARGE SCALE GENOMIC DNA]</scope>
    <source>
        <strain evidence="11">DK1622</strain>
    </source>
</reference>
<dbReference type="SUPFAM" id="SSF56801">
    <property type="entry name" value="Acetyl-CoA synthetase-like"/>
    <property type="match status" value="1"/>
</dbReference>
<evidence type="ECO:0000259" key="8">
    <source>
        <dbReference type="Pfam" id="PF13193"/>
    </source>
</evidence>
<feature type="modified residue" description="N6-acetyllysine" evidence="6">
    <location>
        <position position="622"/>
    </location>
</feature>
<dbReference type="Gene3D" id="3.40.50.12780">
    <property type="entry name" value="N-terminal domain of ligase-like"/>
    <property type="match status" value="1"/>
</dbReference>
<feature type="domain" description="AMP-dependent synthetase/ligase" evidence="7">
    <location>
        <begin position="99"/>
        <end position="483"/>
    </location>
</feature>
<feature type="domain" description="Acetyl-coenzyme A synthetase N-terminal" evidence="9">
    <location>
        <begin position="43"/>
        <end position="97"/>
    </location>
</feature>
<dbReference type="Pfam" id="PF16177">
    <property type="entry name" value="ACAS_N"/>
    <property type="match status" value="1"/>
</dbReference>
<feature type="binding site" evidence="6">
    <location>
        <begin position="206"/>
        <end position="209"/>
    </location>
    <ligand>
        <name>CoA</name>
        <dbReference type="ChEBI" id="CHEBI:57287"/>
    </ligand>
</feature>
<feature type="binding site" evidence="6">
    <location>
        <position position="552"/>
    </location>
    <ligand>
        <name>Mg(2+)</name>
        <dbReference type="ChEBI" id="CHEBI:18420"/>
    </ligand>
</feature>
<dbReference type="AlphaFoldDB" id="Q1D984"/>
<feature type="binding site" evidence="6">
    <location>
        <position position="539"/>
    </location>
    <ligand>
        <name>ATP</name>
        <dbReference type="ChEBI" id="CHEBI:30616"/>
    </ligand>
</feature>
<keyword evidence="11" id="KW-1185">Reference proteome</keyword>
<dbReference type="STRING" id="246197.MXAN_2570"/>
<protein>
    <recommendedName>
        <fullName evidence="6">Acetyl-coenzyme A synthetase</fullName>
        <shortName evidence="6">AcCoA synthetase</shortName>
        <shortName evidence="6">Acs</shortName>
        <ecNumber evidence="6">6.2.1.1</ecNumber>
    </recommendedName>
    <alternativeName>
        <fullName evidence="6">Acetate--CoA ligase</fullName>
    </alternativeName>
    <alternativeName>
        <fullName evidence="6">Acyl-activating enzyme</fullName>
    </alternativeName>
</protein>
<keyword evidence="2 6" id="KW-0436">Ligase</keyword>
<organism evidence="10 11">
    <name type="scientific">Myxococcus xanthus (strain DK1622)</name>
    <dbReference type="NCBI Taxonomy" id="246197"/>
    <lineage>
        <taxon>Bacteria</taxon>
        <taxon>Pseudomonadati</taxon>
        <taxon>Myxococcota</taxon>
        <taxon>Myxococcia</taxon>
        <taxon>Myxococcales</taxon>
        <taxon>Cystobacterineae</taxon>
        <taxon>Myxococcaceae</taxon>
        <taxon>Myxococcus</taxon>
    </lineage>
</organism>
<dbReference type="Proteomes" id="UP000002402">
    <property type="component" value="Chromosome"/>
</dbReference>
<dbReference type="CDD" id="cd05966">
    <property type="entry name" value="ACS"/>
    <property type="match status" value="1"/>
</dbReference>
<dbReference type="InterPro" id="IPR045851">
    <property type="entry name" value="AMP-bd_C_sf"/>
</dbReference>
<dbReference type="PANTHER" id="PTHR24095:SF14">
    <property type="entry name" value="ACETYL-COENZYME A SYNTHETASE 1"/>
    <property type="match status" value="1"/>
</dbReference>
<dbReference type="eggNOG" id="COG0365">
    <property type="taxonomic scope" value="Bacteria"/>
</dbReference>
<feature type="binding site" evidence="6">
    <location>
        <position position="513"/>
    </location>
    <ligand>
        <name>ATP</name>
        <dbReference type="ChEBI" id="CHEBI:30616"/>
    </ligand>
</feature>
<comment type="similarity">
    <text evidence="1 6">Belongs to the ATP-dependent AMP-binding enzyme family.</text>
</comment>
<evidence type="ECO:0000313" key="10">
    <source>
        <dbReference type="EMBL" id="ABF88057.1"/>
    </source>
</evidence>
<feature type="binding site" evidence="6">
    <location>
        <position position="528"/>
    </location>
    <ligand>
        <name>ATP</name>
        <dbReference type="ChEBI" id="CHEBI:30616"/>
    </ligand>
</feature>
<dbReference type="PANTHER" id="PTHR24095">
    <property type="entry name" value="ACETYL-COENZYME A SYNTHETASE"/>
    <property type="match status" value="1"/>
</dbReference>
<dbReference type="InterPro" id="IPR032387">
    <property type="entry name" value="ACAS_N"/>
</dbReference>
<feature type="domain" description="AMP-binding enzyme C-terminal" evidence="8">
    <location>
        <begin position="544"/>
        <end position="622"/>
    </location>
</feature>
<dbReference type="EMBL" id="CP000113">
    <property type="protein sequence ID" value="ABF88057.1"/>
    <property type="molecule type" value="Genomic_DNA"/>
</dbReference>
<evidence type="ECO:0000259" key="9">
    <source>
        <dbReference type="Pfam" id="PF16177"/>
    </source>
</evidence>
<evidence type="ECO:0000256" key="5">
    <source>
        <dbReference type="ARBA" id="ARBA00022990"/>
    </source>
</evidence>
<dbReference type="GO" id="GO:0016208">
    <property type="term" value="F:AMP binding"/>
    <property type="evidence" value="ECO:0007669"/>
    <property type="project" value="InterPro"/>
</dbReference>